<dbReference type="OrthoDB" id="9803968at2"/>
<reference evidence="5 6" key="1">
    <citation type="submission" date="2019-02" db="EMBL/GenBank/DDBJ databases">
        <title>Sequencing the genomes of 1000 actinobacteria strains.</title>
        <authorList>
            <person name="Klenk H.-P."/>
        </authorList>
    </citation>
    <scope>NUCLEOTIDE SEQUENCE [LARGE SCALE GENOMIC DNA]</scope>
    <source>
        <strain evidence="5 6">DSM 44509</strain>
    </source>
</reference>
<feature type="domain" description="AMP-dependent synthetase/ligase" evidence="3">
    <location>
        <begin position="107"/>
        <end position="279"/>
    </location>
</feature>
<accession>A0A4Q7Y8V7</accession>
<proteinExistence type="inferred from homology"/>
<dbReference type="Pfam" id="PF00501">
    <property type="entry name" value="AMP-binding"/>
    <property type="match status" value="2"/>
</dbReference>
<dbReference type="GO" id="GO:0031956">
    <property type="term" value="F:medium-chain fatty acid-CoA ligase activity"/>
    <property type="evidence" value="ECO:0007669"/>
    <property type="project" value="TreeGrafter"/>
</dbReference>
<evidence type="ECO:0000256" key="2">
    <source>
        <dbReference type="ARBA" id="ARBA00022598"/>
    </source>
</evidence>
<comment type="similarity">
    <text evidence="1">Belongs to the ATP-dependent AMP-binding enzyme family.</text>
</comment>
<feature type="domain" description="AMP-binding enzyme C-terminal" evidence="4">
    <location>
        <begin position="351"/>
        <end position="422"/>
    </location>
</feature>
<keyword evidence="2" id="KW-0436">Ligase</keyword>
<dbReference type="AlphaFoldDB" id="A0A4Q7Y8V7"/>
<evidence type="ECO:0000259" key="3">
    <source>
        <dbReference type="Pfam" id="PF00501"/>
    </source>
</evidence>
<sequence>MSDVPLVTSAGSERDQRRAAASLTAAGLRSGDRLLVSATASPELLAVVLGALRTGIVPVVLDPALPADERAALAEDADPGLDVGADPARLLGEEEADLADVPLARPMHYTSGTTGRRKGVWSGVLAPADARALAAEEIELWGFGPGDRHLVLSPLHHSAPLRFAVHALLAGGEVLLPGAFDVHRAASAISTLRPTSTFCVPTHLQRLLAHGGVDWSCFRRLVHAGAPCPEPLKRAVLEALPDGSVWEFYGSTEAQFTVCSPEDWLASPGSVGRARPGRRLETDERGQLWCAVPRWARFEYWRAPEKTAAAWRDDRVTVGDLGRIDDDGIVWLDGRREDLVISGGVNVYPAEVEAVLDAHPGVVESAVFGVPDPDWGQRVVAAYVGDADPAELTTWTRERLAPTKRPKALHALAELPRTSTGKVRRLDLPVALGLADG</sequence>
<dbReference type="RefSeq" id="WP_104526812.1">
    <property type="nucleotide sequence ID" value="NZ_POQT01000002.1"/>
</dbReference>
<dbReference type="Proteomes" id="UP000292507">
    <property type="component" value="Unassembled WGS sequence"/>
</dbReference>
<dbReference type="Gene3D" id="3.30.300.30">
    <property type="match status" value="1"/>
</dbReference>
<organism evidence="5 6">
    <name type="scientific">Blastococcus saxobsidens</name>
    <dbReference type="NCBI Taxonomy" id="138336"/>
    <lineage>
        <taxon>Bacteria</taxon>
        <taxon>Bacillati</taxon>
        <taxon>Actinomycetota</taxon>
        <taxon>Actinomycetes</taxon>
        <taxon>Geodermatophilales</taxon>
        <taxon>Geodermatophilaceae</taxon>
        <taxon>Blastococcus</taxon>
    </lineage>
</organism>
<dbReference type="Pfam" id="PF13193">
    <property type="entry name" value="AMP-binding_C"/>
    <property type="match status" value="1"/>
</dbReference>
<dbReference type="PANTHER" id="PTHR43201:SF5">
    <property type="entry name" value="MEDIUM-CHAIN ACYL-COA LIGASE ACSF2, MITOCHONDRIAL"/>
    <property type="match status" value="1"/>
</dbReference>
<dbReference type="InterPro" id="IPR045851">
    <property type="entry name" value="AMP-bd_C_sf"/>
</dbReference>
<evidence type="ECO:0000259" key="4">
    <source>
        <dbReference type="Pfam" id="PF13193"/>
    </source>
</evidence>
<evidence type="ECO:0000313" key="5">
    <source>
        <dbReference type="EMBL" id="RZU33430.1"/>
    </source>
</evidence>
<name>A0A4Q7Y8V7_9ACTN</name>
<feature type="domain" description="AMP-dependent synthetase/ligase" evidence="3">
    <location>
        <begin position="17"/>
        <end position="83"/>
    </location>
</feature>
<comment type="caution">
    <text evidence="5">The sequence shown here is derived from an EMBL/GenBank/DDBJ whole genome shotgun (WGS) entry which is preliminary data.</text>
</comment>
<evidence type="ECO:0000313" key="6">
    <source>
        <dbReference type="Proteomes" id="UP000292507"/>
    </source>
</evidence>
<dbReference type="InterPro" id="IPR042099">
    <property type="entry name" value="ANL_N_sf"/>
</dbReference>
<dbReference type="SUPFAM" id="SSF56801">
    <property type="entry name" value="Acetyl-CoA synthetase-like"/>
    <property type="match status" value="1"/>
</dbReference>
<protein>
    <submittedName>
        <fullName evidence="5">Long-chain acyl-CoA synthetase</fullName>
    </submittedName>
</protein>
<gene>
    <name evidence="5" type="ORF">BKA19_3157</name>
</gene>
<dbReference type="GO" id="GO:0006631">
    <property type="term" value="P:fatty acid metabolic process"/>
    <property type="evidence" value="ECO:0007669"/>
    <property type="project" value="TreeGrafter"/>
</dbReference>
<dbReference type="EMBL" id="SHKV01000001">
    <property type="protein sequence ID" value="RZU33430.1"/>
    <property type="molecule type" value="Genomic_DNA"/>
</dbReference>
<dbReference type="Gene3D" id="3.40.50.12780">
    <property type="entry name" value="N-terminal domain of ligase-like"/>
    <property type="match status" value="1"/>
</dbReference>
<evidence type="ECO:0000256" key="1">
    <source>
        <dbReference type="ARBA" id="ARBA00006432"/>
    </source>
</evidence>
<dbReference type="InterPro" id="IPR000873">
    <property type="entry name" value="AMP-dep_synth/lig_dom"/>
</dbReference>
<dbReference type="PANTHER" id="PTHR43201">
    <property type="entry name" value="ACYL-COA SYNTHETASE"/>
    <property type="match status" value="1"/>
</dbReference>
<keyword evidence="6" id="KW-1185">Reference proteome</keyword>
<dbReference type="InterPro" id="IPR025110">
    <property type="entry name" value="AMP-bd_C"/>
</dbReference>